<protein>
    <submittedName>
        <fullName evidence="1">Uncharacterized protein</fullName>
    </submittedName>
</protein>
<dbReference type="EMBL" id="GBRH01200357">
    <property type="protein sequence ID" value="JAD97538.1"/>
    <property type="molecule type" value="Transcribed_RNA"/>
</dbReference>
<evidence type="ECO:0000313" key="1">
    <source>
        <dbReference type="EMBL" id="JAD97538.1"/>
    </source>
</evidence>
<reference evidence="1" key="1">
    <citation type="submission" date="2014-09" db="EMBL/GenBank/DDBJ databases">
        <authorList>
            <person name="Magalhaes I.L.F."/>
            <person name="Oliveira U."/>
            <person name="Santos F.R."/>
            <person name="Vidigal T.H.D.A."/>
            <person name="Brescovit A.D."/>
            <person name="Santos A.J."/>
        </authorList>
    </citation>
    <scope>NUCLEOTIDE SEQUENCE</scope>
    <source>
        <tissue evidence="1">Shoot tissue taken approximately 20 cm above the soil surface</tissue>
    </source>
</reference>
<proteinExistence type="predicted"/>
<dbReference type="AlphaFoldDB" id="A0A0A9EEV9"/>
<accession>A0A0A9EEV9</accession>
<organism evidence="1">
    <name type="scientific">Arundo donax</name>
    <name type="common">Giant reed</name>
    <name type="synonym">Donax arundinaceus</name>
    <dbReference type="NCBI Taxonomy" id="35708"/>
    <lineage>
        <taxon>Eukaryota</taxon>
        <taxon>Viridiplantae</taxon>
        <taxon>Streptophyta</taxon>
        <taxon>Embryophyta</taxon>
        <taxon>Tracheophyta</taxon>
        <taxon>Spermatophyta</taxon>
        <taxon>Magnoliopsida</taxon>
        <taxon>Liliopsida</taxon>
        <taxon>Poales</taxon>
        <taxon>Poaceae</taxon>
        <taxon>PACMAD clade</taxon>
        <taxon>Arundinoideae</taxon>
        <taxon>Arundineae</taxon>
        <taxon>Arundo</taxon>
    </lineage>
</organism>
<name>A0A0A9EEV9_ARUDO</name>
<reference evidence="1" key="2">
    <citation type="journal article" date="2015" name="Data Brief">
        <title>Shoot transcriptome of the giant reed, Arundo donax.</title>
        <authorList>
            <person name="Barrero R.A."/>
            <person name="Guerrero F.D."/>
            <person name="Moolhuijzen P."/>
            <person name="Goolsby J.A."/>
            <person name="Tidwell J."/>
            <person name="Bellgard S.E."/>
            <person name="Bellgard M.I."/>
        </authorList>
    </citation>
    <scope>NUCLEOTIDE SEQUENCE</scope>
    <source>
        <tissue evidence="1">Shoot tissue taken approximately 20 cm above the soil surface</tissue>
    </source>
</reference>
<sequence>MLLMIEGIDRVCVCTINMYRCQGLLCVYT</sequence>